<keyword evidence="4" id="KW-1185">Reference proteome</keyword>
<dbReference type="Pfam" id="PF00646">
    <property type="entry name" value="F-box"/>
    <property type="match status" value="1"/>
</dbReference>
<dbReference type="GO" id="GO:0005829">
    <property type="term" value="C:cytosol"/>
    <property type="evidence" value="ECO:0007669"/>
    <property type="project" value="TreeGrafter"/>
</dbReference>
<dbReference type="InterPro" id="IPR006652">
    <property type="entry name" value="Kelch_1"/>
</dbReference>
<dbReference type="SMART" id="SM00256">
    <property type="entry name" value="FBOX"/>
    <property type="match status" value="1"/>
</dbReference>
<dbReference type="Pfam" id="PF01344">
    <property type="entry name" value="Kelch_1"/>
    <property type="match status" value="2"/>
</dbReference>
<accession>A0AAV7EE82</accession>
<dbReference type="SMART" id="SM00612">
    <property type="entry name" value="Kelch"/>
    <property type="match status" value="3"/>
</dbReference>
<name>A0AAV7EE82_ARIFI</name>
<feature type="domain" description="F-box" evidence="2">
    <location>
        <begin position="14"/>
        <end position="54"/>
    </location>
</feature>
<dbReference type="Proteomes" id="UP000825729">
    <property type="component" value="Unassembled WGS sequence"/>
</dbReference>
<dbReference type="SUPFAM" id="SSF81383">
    <property type="entry name" value="F-box domain"/>
    <property type="match status" value="1"/>
</dbReference>
<feature type="region of interest" description="Disordered" evidence="1">
    <location>
        <begin position="272"/>
        <end position="293"/>
    </location>
</feature>
<organism evidence="3 4">
    <name type="scientific">Aristolochia fimbriata</name>
    <name type="common">White veined hardy Dutchman's pipe vine</name>
    <dbReference type="NCBI Taxonomy" id="158543"/>
    <lineage>
        <taxon>Eukaryota</taxon>
        <taxon>Viridiplantae</taxon>
        <taxon>Streptophyta</taxon>
        <taxon>Embryophyta</taxon>
        <taxon>Tracheophyta</taxon>
        <taxon>Spermatophyta</taxon>
        <taxon>Magnoliopsida</taxon>
        <taxon>Magnoliidae</taxon>
        <taxon>Piperales</taxon>
        <taxon>Aristolochiaceae</taxon>
        <taxon>Aristolochia</taxon>
    </lineage>
</organism>
<dbReference type="EMBL" id="JAINDJ010000005">
    <property type="protein sequence ID" value="KAG9445548.1"/>
    <property type="molecule type" value="Genomic_DNA"/>
</dbReference>
<gene>
    <name evidence="3" type="ORF">H6P81_011676</name>
</gene>
<dbReference type="SUPFAM" id="SSF117281">
    <property type="entry name" value="Kelch motif"/>
    <property type="match status" value="1"/>
</dbReference>
<dbReference type="CDD" id="cd22152">
    <property type="entry name" value="F-box_AtAFR-like"/>
    <property type="match status" value="1"/>
</dbReference>
<proteinExistence type="predicted"/>
<dbReference type="AlphaFoldDB" id="A0AAV7EE82"/>
<dbReference type="InterPro" id="IPR044595">
    <property type="entry name" value="KMD1-4"/>
</dbReference>
<protein>
    <recommendedName>
        <fullName evidence="2">F-box domain-containing protein</fullName>
    </recommendedName>
</protein>
<dbReference type="InterPro" id="IPR001810">
    <property type="entry name" value="F-box_dom"/>
</dbReference>
<dbReference type="GO" id="GO:2000762">
    <property type="term" value="P:regulation of phenylpropanoid metabolic process"/>
    <property type="evidence" value="ECO:0007669"/>
    <property type="project" value="InterPro"/>
</dbReference>
<evidence type="ECO:0000313" key="4">
    <source>
        <dbReference type="Proteomes" id="UP000825729"/>
    </source>
</evidence>
<comment type="caution">
    <text evidence="3">The sequence shown here is derived from an EMBL/GenBank/DDBJ whole genome shotgun (WGS) entry which is preliminary data.</text>
</comment>
<dbReference type="InterPro" id="IPR036047">
    <property type="entry name" value="F-box-like_dom_sf"/>
</dbReference>
<evidence type="ECO:0000259" key="2">
    <source>
        <dbReference type="SMART" id="SM00256"/>
    </source>
</evidence>
<dbReference type="Gene3D" id="1.20.1280.50">
    <property type="match status" value="1"/>
</dbReference>
<dbReference type="PANTHER" id="PTHR46407:SF21">
    <property type="entry name" value="F-BOX_KELCH-REPEAT PROTEIN SKIP20"/>
    <property type="match status" value="1"/>
</dbReference>
<reference evidence="3 4" key="1">
    <citation type="submission" date="2021-07" db="EMBL/GenBank/DDBJ databases">
        <title>The Aristolochia fimbriata genome: insights into angiosperm evolution, floral development and chemical biosynthesis.</title>
        <authorList>
            <person name="Jiao Y."/>
        </authorList>
    </citation>
    <scope>NUCLEOTIDE SEQUENCE [LARGE SCALE GENOMIC DNA]</scope>
    <source>
        <strain evidence="3">IBCAS-2021</strain>
        <tissue evidence="3">Leaf</tissue>
    </source>
</reference>
<sequence length="409" mass="45164">MKEHSEYRSLIPGLPDEIALDCLIRVPYRSHSGLKSVCRRWKRLLSDRSFYAHRRIAAKGEDLICLVQAVPASPARTQSEEKQGGTKTPPVYALTVYNATNDTWERLPETPLFPAGIPMFCQCVAVAGKLVLIGGWDPKTLDSIADVYVYDFVKGGGWRRGASMSTARSFFACAAVGPFVFVAGGHDNQKNALRSAEVYDPERDAWRALPEMGEERDECEGFSSGGDGRFFWVLSGYGTESQGRFDSSAELYDASRGCWTRVEGVWPYPNASPRSSTMWAPHQKEKKEKRRCGEMTEASSPRLWYTDAGGGNGGNQRGVREYDWKERAWRVVAPLPEGIGSSPCVTVVEGAGAPPDRVFMIGSSNGEEGGVKYVACVLEILNGNKKKWVQLETPLEFSGYVFSACSLHL</sequence>
<evidence type="ECO:0000256" key="1">
    <source>
        <dbReference type="SAM" id="MobiDB-lite"/>
    </source>
</evidence>
<dbReference type="GO" id="GO:0080037">
    <property type="term" value="P:negative regulation of cytokinin-activated signaling pathway"/>
    <property type="evidence" value="ECO:0007669"/>
    <property type="project" value="InterPro"/>
</dbReference>
<evidence type="ECO:0000313" key="3">
    <source>
        <dbReference type="EMBL" id="KAG9445548.1"/>
    </source>
</evidence>
<feature type="compositionally biased region" description="Basic and acidic residues" evidence="1">
    <location>
        <begin position="282"/>
        <end position="293"/>
    </location>
</feature>
<dbReference type="InterPro" id="IPR015915">
    <property type="entry name" value="Kelch-typ_b-propeller"/>
</dbReference>
<dbReference type="PANTHER" id="PTHR46407">
    <property type="entry name" value="OS02G0208700 PROTEIN"/>
    <property type="match status" value="1"/>
</dbReference>
<dbReference type="Gene3D" id="2.120.10.80">
    <property type="entry name" value="Kelch-type beta propeller"/>
    <property type="match status" value="2"/>
</dbReference>